<feature type="non-terminal residue" evidence="4">
    <location>
        <position position="546"/>
    </location>
</feature>
<dbReference type="EMBL" id="LSMT01001535">
    <property type="protein sequence ID" value="PFX12174.1"/>
    <property type="molecule type" value="Genomic_DNA"/>
</dbReference>
<comment type="caution">
    <text evidence="4">The sequence shown here is derived from an EMBL/GenBank/DDBJ whole genome shotgun (WGS) entry which is preliminary data.</text>
</comment>
<feature type="compositionally biased region" description="Low complexity" evidence="1">
    <location>
        <begin position="189"/>
        <end position="204"/>
    </location>
</feature>
<accession>A0A2B4R1C7</accession>
<dbReference type="Pfam" id="PF26215">
    <property type="entry name" value="HTH_animal"/>
    <property type="match status" value="1"/>
</dbReference>
<dbReference type="InterPro" id="IPR036691">
    <property type="entry name" value="Endo/exonu/phosph_ase_sf"/>
</dbReference>
<dbReference type="SUPFAM" id="SSF56219">
    <property type="entry name" value="DNase I-like"/>
    <property type="match status" value="1"/>
</dbReference>
<feature type="region of interest" description="Disordered" evidence="1">
    <location>
        <begin position="183"/>
        <end position="204"/>
    </location>
</feature>
<protein>
    <recommendedName>
        <fullName evidence="6">Reverse transcriptase domain-containing protein</fullName>
    </recommendedName>
</protein>
<gene>
    <name evidence="4" type="ORF">AWC38_SpisGene23906</name>
</gene>
<feature type="domain" description="Helix-turn-helix" evidence="3">
    <location>
        <begin position="128"/>
        <end position="187"/>
    </location>
</feature>
<dbReference type="Gene3D" id="3.60.10.10">
    <property type="entry name" value="Endonuclease/exonuclease/phosphatase"/>
    <property type="match status" value="1"/>
</dbReference>
<sequence length="546" mass="62669">MDLLNICLTSTYFQYNGKHYKQLHGTAMGSPVSVVIAEIVMQNIEERALSTCRQTIPLWLRYVDDTFTAVRHDEIDAFHNHLNEQNTDIQFTREVEENGKLPFLDCLVSHNDNSLRTTVYRKPTHTDRLLDESSYNPTSHKATTIRTLTRRAQLVCDSTDSLSDENKYLHRVFTKNNYNNDFIRRNTHRPTTTTETNDTATPTTTATIPYIKGMSENISRILLPFNIRVAHKPITTLRQLLTNVKDKDEPRNRQGTIYKINCSDCQASYIGETGRNLTTRLTEHRRATRKVSQLPMDIITMNETWLKDHPVLLDYVNLPGYTALFRNREGSRGGGVGAYINDSIQYKRRKDIEKIQPVMEHLWIEIQGRNKHSKALIGVIYRSEPVGLSPLDWLGAFESLLAHLTVSWDGLLFLTGDTNVDMLKPSDNIIKQYRSILEALGCYRHVTKPTRITRTSKTLIDHIVTNSRSCITATDVIPGWSISDHEGIFACVNVRVPRYQPRYKWIRLEKNLNVNEFVKNCACLPLSVIYGLYSPDDTVQGFNTLF</sequence>
<dbReference type="PANTHER" id="PTHR21301">
    <property type="entry name" value="REVERSE TRANSCRIPTASE"/>
    <property type="match status" value="1"/>
</dbReference>
<dbReference type="STRING" id="50429.A0A2B4R1C7"/>
<reference evidence="5" key="1">
    <citation type="journal article" date="2017" name="bioRxiv">
        <title>Comparative analysis of the genomes of Stylophora pistillata and Acropora digitifera provides evidence for extensive differences between species of corals.</title>
        <authorList>
            <person name="Voolstra C.R."/>
            <person name="Li Y."/>
            <person name="Liew Y.J."/>
            <person name="Baumgarten S."/>
            <person name="Zoccola D."/>
            <person name="Flot J.-F."/>
            <person name="Tambutte S."/>
            <person name="Allemand D."/>
            <person name="Aranda M."/>
        </authorList>
    </citation>
    <scope>NUCLEOTIDE SEQUENCE [LARGE SCALE GENOMIC DNA]</scope>
</reference>
<dbReference type="Pfam" id="PF03372">
    <property type="entry name" value="Exo_endo_phos"/>
    <property type="match status" value="1"/>
</dbReference>
<dbReference type="CDD" id="cd00304">
    <property type="entry name" value="RT_like"/>
    <property type="match status" value="1"/>
</dbReference>
<organism evidence="4 5">
    <name type="scientific">Stylophora pistillata</name>
    <name type="common">Smooth cauliflower coral</name>
    <dbReference type="NCBI Taxonomy" id="50429"/>
    <lineage>
        <taxon>Eukaryota</taxon>
        <taxon>Metazoa</taxon>
        <taxon>Cnidaria</taxon>
        <taxon>Anthozoa</taxon>
        <taxon>Hexacorallia</taxon>
        <taxon>Scleractinia</taxon>
        <taxon>Astrocoeniina</taxon>
        <taxon>Pocilloporidae</taxon>
        <taxon>Stylophora</taxon>
    </lineage>
</organism>
<dbReference type="AlphaFoldDB" id="A0A2B4R1C7"/>
<dbReference type="Proteomes" id="UP000225706">
    <property type="component" value="Unassembled WGS sequence"/>
</dbReference>
<dbReference type="PANTHER" id="PTHR21301:SF11">
    <property type="entry name" value="GIY-YIG DOMAIN-CONTAINING PROTEIN"/>
    <property type="match status" value="1"/>
</dbReference>
<proteinExistence type="predicted"/>
<dbReference type="InterPro" id="IPR005135">
    <property type="entry name" value="Endo/exonuclease/phosphatase"/>
</dbReference>
<evidence type="ECO:0008006" key="6">
    <source>
        <dbReference type="Google" id="ProtNLM"/>
    </source>
</evidence>
<evidence type="ECO:0000259" key="3">
    <source>
        <dbReference type="Pfam" id="PF26215"/>
    </source>
</evidence>
<evidence type="ECO:0000259" key="2">
    <source>
        <dbReference type="Pfam" id="PF03372"/>
    </source>
</evidence>
<keyword evidence="5" id="KW-1185">Reference proteome</keyword>
<evidence type="ECO:0000313" key="4">
    <source>
        <dbReference type="EMBL" id="PFX12174.1"/>
    </source>
</evidence>
<evidence type="ECO:0000313" key="5">
    <source>
        <dbReference type="Proteomes" id="UP000225706"/>
    </source>
</evidence>
<feature type="domain" description="Endonuclease/exonuclease/phosphatase" evidence="2">
    <location>
        <begin position="290"/>
        <end position="485"/>
    </location>
</feature>
<name>A0A2B4R1C7_STYPI</name>
<evidence type="ECO:0000256" key="1">
    <source>
        <dbReference type="SAM" id="MobiDB-lite"/>
    </source>
</evidence>
<dbReference type="GO" id="GO:0003824">
    <property type="term" value="F:catalytic activity"/>
    <property type="evidence" value="ECO:0007669"/>
    <property type="project" value="InterPro"/>
</dbReference>
<dbReference type="InterPro" id="IPR058912">
    <property type="entry name" value="HTH_animal"/>
</dbReference>